<keyword evidence="3 7" id="KW-0479">Metal-binding</keyword>
<dbReference type="HAMAP" id="MF_00009">
    <property type="entry name" value="Endoribonucl_YbeY"/>
    <property type="match status" value="1"/>
</dbReference>
<evidence type="ECO:0000256" key="3">
    <source>
        <dbReference type="ARBA" id="ARBA00022723"/>
    </source>
</evidence>
<evidence type="ECO:0000256" key="5">
    <source>
        <dbReference type="ARBA" id="ARBA00022801"/>
    </source>
</evidence>
<dbReference type="Gene3D" id="3.40.390.30">
    <property type="entry name" value="Metalloproteases ('zincins'), catalytic domain"/>
    <property type="match status" value="1"/>
</dbReference>
<dbReference type="EC" id="3.1.-.-" evidence="7"/>
<keyword evidence="5 7" id="KW-0378">Hydrolase</keyword>
<evidence type="ECO:0000313" key="9">
    <source>
        <dbReference type="Proteomes" id="UP000034846"/>
    </source>
</evidence>
<dbReference type="NCBIfam" id="TIGR00043">
    <property type="entry name" value="rRNA maturation RNase YbeY"/>
    <property type="match status" value="1"/>
</dbReference>
<comment type="function">
    <text evidence="7">Single strand-specific metallo-endoribonuclease involved in late-stage 70S ribosome quality control and in maturation of the 3' terminus of the 16S rRNA.</text>
</comment>
<reference evidence="8 9" key="1">
    <citation type="journal article" date="2015" name="Nature">
        <title>rRNA introns, odd ribosomes, and small enigmatic genomes across a large radiation of phyla.</title>
        <authorList>
            <person name="Brown C.T."/>
            <person name="Hug L.A."/>
            <person name="Thomas B.C."/>
            <person name="Sharon I."/>
            <person name="Castelle C.J."/>
            <person name="Singh A."/>
            <person name="Wilkins M.J."/>
            <person name="Williams K.H."/>
            <person name="Banfield J.F."/>
        </authorList>
    </citation>
    <scope>NUCLEOTIDE SEQUENCE [LARGE SCALE GENOMIC DNA]</scope>
</reference>
<keyword evidence="7" id="KW-0698">rRNA processing</keyword>
<keyword evidence="7" id="KW-0690">Ribosome biogenesis</keyword>
<dbReference type="GO" id="GO:0008270">
    <property type="term" value="F:zinc ion binding"/>
    <property type="evidence" value="ECO:0007669"/>
    <property type="project" value="UniProtKB-UniRule"/>
</dbReference>
<feature type="binding site" evidence="7">
    <location>
        <position position="108"/>
    </location>
    <ligand>
        <name>Zn(2+)</name>
        <dbReference type="ChEBI" id="CHEBI:29105"/>
        <note>catalytic</note>
    </ligand>
</feature>
<protein>
    <recommendedName>
        <fullName evidence="7">Endoribonuclease YbeY</fullName>
        <ecNumber evidence="7">3.1.-.-</ecNumber>
    </recommendedName>
</protein>
<keyword evidence="4 7" id="KW-0255">Endonuclease</keyword>
<keyword evidence="7" id="KW-0963">Cytoplasm</keyword>
<dbReference type="AlphaFoldDB" id="A0A0G1XAJ5"/>
<comment type="caution">
    <text evidence="8">The sequence shown here is derived from an EMBL/GenBank/DDBJ whole genome shotgun (WGS) entry which is preliminary data.</text>
</comment>
<dbReference type="Proteomes" id="UP000034846">
    <property type="component" value="Unassembled WGS sequence"/>
</dbReference>
<feature type="binding site" evidence="7">
    <location>
        <position position="112"/>
    </location>
    <ligand>
        <name>Zn(2+)</name>
        <dbReference type="ChEBI" id="CHEBI:29105"/>
        <note>catalytic</note>
    </ligand>
</feature>
<dbReference type="GO" id="GO:0004521">
    <property type="term" value="F:RNA endonuclease activity"/>
    <property type="evidence" value="ECO:0007669"/>
    <property type="project" value="UniProtKB-UniRule"/>
</dbReference>
<evidence type="ECO:0000256" key="4">
    <source>
        <dbReference type="ARBA" id="ARBA00022759"/>
    </source>
</evidence>
<evidence type="ECO:0000256" key="7">
    <source>
        <dbReference type="HAMAP-Rule" id="MF_00009"/>
    </source>
</evidence>
<comment type="similarity">
    <text evidence="1 7">Belongs to the endoribonuclease YbeY family.</text>
</comment>
<dbReference type="GO" id="GO:0004222">
    <property type="term" value="F:metalloendopeptidase activity"/>
    <property type="evidence" value="ECO:0007669"/>
    <property type="project" value="InterPro"/>
</dbReference>
<sequence>MITFEIEQDLVPKSSRLSGERLAAIAHAVSMREGADRGTIGVSFVDDAEIQRLNRLYRNKDKVTDVLSFASDYVEQTGHLGDVIIDFAQAERQAEGDIELELTDLLVHGILHVLGYDHEEPTDAERMFPLQDAIVADVL</sequence>
<dbReference type="SUPFAM" id="SSF55486">
    <property type="entry name" value="Metalloproteases ('zincins'), catalytic domain"/>
    <property type="match status" value="1"/>
</dbReference>
<dbReference type="GO" id="GO:0005737">
    <property type="term" value="C:cytoplasm"/>
    <property type="evidence" value="ECO:0007669"/>
    <property type="project" value="UniProtKB-SubCell"/>
</dbReference>
<dbReference type="InterPro" id="IPR023091">
    <property type="entry name" value="MetalPrtase_cat_dom_sf_prd"/>
</dbReference>
<dbReference type="InterPro" id="IPR002036">
    <property type="entry name" value="YbeY"/>
</dbReference>
<feature type="binding site" evidence="7">
    <location>
        <position position="118"/>
    </location>
    <ligand>
        <name>Zn(2+)</name>
        <dbReference type="ChEBI" id="CHEBI:29105"/>
        <note>catalytic</note>
    </ligand>
</feature>
<keyword evidence="2 7" id="KW-0540">Nuclease</keyword>
<dbReference type="Pfam" id="PF02130">
    <property type="entry name" value="YbeY"/>
    <property type="match status" value="1"/>
</dbReference>
<evidence type="ECO:0000256" key="6">
    <source>
        <dbReference type="ARBA" id="ARBA00022833"/>
    </source>
</evidence>
<proteinExistence type="inferred from homology"/>
<keyword evidence="6 7" id="KW-0862">Zinc</keyword>
<evidence type="ECO:0000256" key="2">
    <source>
        <dbReference type="ARBA" id="ARBA00022722"/>
    </source>
</evidence>
<evidence type="ECO:0000256" key="1">
    <source>
        <dbReference type="ARBA" id="ARBA00010875"/>
    </source>
</evidence>
<organism evidence="8 9">
    <name type="scientific">Candidatus Uhrbacteria bacterium GW2011_GWD2_52_7</name>
    <dbReference type="NCBI Taxonomy" id="1618989"/>
    <lineage>
        <taxon>Bacteria</taxon>
        <taxon>Candidatus Uhriibacteriota</taxon>
    </lineage>
</organism>
<dbReference type="PANTHER" id="PTHR46986:SF1">
    <property type="entry name" value="ENDORIBONUCLEASE YBEY, CHLOROPLASTIC"/>
    <property type="match status" value="1"/>
</dbReference>
<accession>A0A0G1XAJ5</accession>
<dbReference type="PATRIC" id="fig|1618989.3.peg.931"/>
<evidence type="ECO:0000313" key="8">
    <source>
        <dbReference type="EMBL" id="KKW28283.1"/>
    </source>
</evidence>
<name>A0A0G1XAJ5_9BACT</name>
<dbReference type="GO" id="GO:0006364">
    <property type="term" value="P:rRNA processing"/>
    <property type="evidence" value="ECO:0007669"/>
    <property type="project" value="UniProtKB-UniRule"/>
</dbReference>
<dbReference type="PANTHER" id="PTHR46986">
    <property type="entry name" value="ENDORIBONUCLEASE YBEY, CHLOROPLASTIC"/>
    <property type="match status" value="1"/>
</dbReference>
<dbReference type="EMBL" id="LCRD01000077">
    <property type="protein sequence ID" value="KKW28283.1"/>
    <property type="molecule type" value="Genomic_DNA"/>
</dbReference>
<comment type="subcellular location">
    <subcellularLocation>
        <location evidence="7">Cytoplasm</location>
    </subcellularLocation>
</comment>
<gene>
    <name evidence="7" type="primary">ybeY</name>
    <name evidence="8" type="ORF">UY72_C0077G0002</name>
</gene>
<comment type="cofactor">
    <cofactor evidence="7">
        <name>Zn(2+)</name>
        <dbReference type="ChEBI" id="CHEBI:29105"/>
    </cofactor>
    <text evidence="7">Binds 1 zinc ion.</text>
</comment>